<dbReference type="EMBL" id="JAHKPV010000006">
    <property type="protein sequence ID" value="MBU2873579.1"/>
    <property type="molecule type" value="Genomic_DNA"/>
</dbReference>
<name>A0ABS6A717_9GAMM</name>
<evidence type="ECO:0000313" key="2">
    <source>
        <dbReference type="Proteomes" id="UP000753376"/>
    </source>
</evidence>
<protein>
    <submittedName>
        <fullName evidence="1">DUF2894 domain-containing protein</fullName>
    </submittedName>
</protein>
<dbReference type="Proteomes" id="UP000753376">
    <property type="component" value="Unassembled WGS sequence"/>
</dbReference>
<reference evidence="1 2" key="1">
    <citation type="submission" date="2021-05" db="EMBL/GenBank/DDBJ databases">
        <title>Draft genomes of bacteria isolated from model marine particles.</title>
        <authorList>
            <person name="Datta M.S."/>
            <person name="Schwartzman J.A."/>
            <person name="Enke T.N."/>
            <person name="Saavedra J."/>
            <person name="Cermak N."/>
            <person name="Cordero O.X."/>
        </authorList>
    </citation>
    <scope>NUCLEOTIDE SEQUENCE [LARGE SCALE GENOMIC DNA]</scope>
    <source>
        <strain evidence="1 2">D2M19</strain>
    </source>
</reference>
<keyword evidence="2" id="KW-1185">Reference proteome</keyword>
<dbReference type="RefSeq" id="WP_216007465.1">
    <property type="nucleotide sequence ID" value="NZ_JAHKPV010000006.1"/>
</dbReference>
<proteinExistence type="predicted"/>
<organism evidence="1 2">
    <name type="scientific">Marinobacter salexigens</name>
    <dbReference type="NCBI Taxonomy" id="1925763"/>
    <lineage>
        <taxon>Bacteria</taxon>
        <taxon>Pseudomonadati</taxon>
        <taxon>Pseudomonadota</taxon>
        <taxon>Gammaproteobacteria</taxon>
        <taxon>Pseudomonadales</taxon>
        <taxon>Marinobacteraceae</taxon>
        <taxon>Marinobacter</taxon>
    </lineage>
</organism>
<accession>A0ABS6A717</accession>
<dbReference type="Pfam" id="PF11445">
    <property type="entry name" value="DUF2894"/>
    <property type="match status" value="1"/>
</dbReference>
<dbReference type="InterPro" id="IPR021549">
    <property type="entry name" value="DUF2894"/>
</dbReference>
<sequence length="206" mass="22663">MATSVETAPLHPKIDALRRCGADQLAPVRFRYLEALALRLQTRGLQHTRHWQKLEQAIADYTAAHKSSAELSQAFETSPPSPLSTLLDKLNQAPDVLATAPQSTLEQLIFGVSGDGSKASQHVVPANTQKPLKAMARVNAGRGEQALQERIRHAIEEVPQDAGPINAHRLVSRAMAEMQKLSPSYLNRFVNYTDTLMALERLARKG</sequence>
<comment type="caution">
    <text evidence="1">The sequence shown here is derived from an EMBL/GenBank/DDBJ whole genome shotgun (WGS) entry which is preliminary data.</text>
</comment>
<evidence type="ECO:0000313" key="1">
    <source>
        <dbReference type="EMBL" id="MBU2873579.1"/>
    </source>
</evidence>
<gene>
    <name evidence="1" type="ORF">KO508_06095</name>
</gene>